<dbReference type="GO" id="GO:0004560">
    <property type="term" value="F:alpha-L-fucosidase activity"/>
    <property type="evidence" value="ECO:0007669"/>
    <property type="project" value="TreeGrafter"/>
</dbReference>
<evidence type="ECO:0000313" key="2">
    <source>
        <dbReference type="EMBL" id="CEN46915.1"/>
    </source>
</evidence>
<evidence type="ECO:0000259" key="1">
    <source>
        <dbReference type="Pfam" id="PF14498"/>
    </source>
</evidence>
<dbReference type="PANTHER" id="PTHR31084:SF0">
    <property type="entry name" value="ALPHA-L-FUCOSIDASE 2"/>
    <property type="match status" value="1"/>
</dbReference>
<dbReference type="Proteomes" id="UP000039370">
    <property type="component" value="Unassembled WGS sequence"/>
</dbReference>
<gene>
    <name evidence="2" type="ORF">CCAN11_1240007</name>
</gene>
<proteinExistence type="predicted"/>
<reference evidence="3" key="1">
    <citation type="submission" date="2015-01" db="EMBL/GenBank/DDBJ databases">
        <authorList>
            <person name="MANFREDI Pablo"/>
        </authorList>
    </citation>
    <scope>NUCLEOTIDE SEQUENCE [LARGE SCALE GENOMIC DNA]</scope>
    <source>
        <strain evidence="3">Cc11</strain>
    </source>
</reference>
<dbReference type="PANTHER" id="PTHR31084">
    <property type="entry name" value="ALPHA-L-FUCOSIDASE 2"/>
    <property type="match status" value="1"/>
</dbReference>
<name>A0A0B7I5H9_9FLAO</name>
<protein>
    <recommendedName>
        <fullName evidence="1">Glycosyl hydrolase family 95 N-terminal domain-containing protein</fullName>
    </recommendedName>
</protein>
<feature type="domain" description="Glycosyl hydrolase family 95 N-terminal" evidence="1">
    <location>
        <begin position="27"/>
        <end position="152"/>
    </location>
</feature>
<sequence>MKQLFFIVFVTIFNFVIAQKQDVSVVFDQPAAFFTESLPLGNGRLGAMVFGKTDVETIVLNEISLWSGGKQEADDENAHKYLKEIQNLLLQGKNLEAQSLLMKHFVAKGKGTCHGNGANCHYGCYQTLGQLKIDWKSDASVTHYKRVLDLEKRACGYHPICTQWKPNRTNRFY</sequence>
<accession>A0A0B7I5H9</accession>
<dbReference type="AlphaFoldDB" id="A0A0B7I5H9"/>
<dbReference type="Pfam" id="PF14498">
    <property type="entry name" value="Glyco_hyd_65N_2"/>
    <property type="match status" value="1"/>
</dbReference>
<dbReference type="Gene3D" id="2.70.98.50">
    <property type="entry name" value="putative glycoside hydrolase family protein from bacillus halodurans"/>
    <property type="match status" value="1"/>
</dbReference>
<dbReference type="InterPro" id="IPR027414">
    <property type="entry name" value="GH95_N_dom"/>
</dbReference>
<dbReference type="EMBL" id="CDOK01000029">
    <property type="protein sequence ID" value="CEN46915.1"/>
    <property type="molecule type" value="Genomic_DNA"/>
</dbReference>
<evidence type="ECO:0000313" key="3">
    <source>
        <dbReference type="Proteomes" id="UP000039370"/>
    </source>
</evidence>
<organism evidence="2 3">
    <name type="scientific">Capnocytophaga canimorsus</name>
    <dbReference type="NCBI Taxonomy" id="28188"/>
    <lineage>
        <taxon>Bacteria</taxon>
        <taxon>Pseudomonadati</taxon>
        <taxon>Bacteroidota</taxon>
        <taxon>Flavobacteriia</taxon>
        <taxon>Flavobacteriales</taxon>
        <taxon>Flavobacteriaceae</taxon>
        <taxon>Capnocytophaga</taxon>
    </lineage>
</organism>